<organism evidence="1 2">
    <name type="scientific">Ceratodon purpureus</name>
    <name type="common">Fire moss</name>
    <name type="synonym">Dicranum purpureum</name>
    <dbReference type="NCBI Taxonomy" id="3225"/>
    <lineage>
        <taxon>Eukaryota</taxon>
        <taxon>Viridiplantae</taxon>
        <taxon>Streptophyta</taxon>
        <taxon>Embryophyta</taxon>
        <taxon>Bryophyta</taxon>
        <taxon>Bryophytina</taxon>
        <taxon>Bryopsida</taxon>
        <taxon>Dicranidae</taxon>
        <taxon>Pseudoditrichales</taxon>
        <taxon>Ditrichaceae</taxon>
        <taxon>Ceratodon</taxon>
    </lineage>
</organism>
<name>A0A8T0J3C2_CERPU</name>
<dbReference type="EMBL" id="CM026421">
    <property type="protein sequence ID" value="KAG0590434.1"/>
    <property type="molecule type" value="Genomic_DNA"/>
</dbReference>
<gene>
    <name evidence="1" type="ORF">KC19_1G099400</name>
</gene>
<proteinExistence type="predicted"/>
<dbReference type="AlphaFoldDB" id="A0A8T0J3C2"/>
<evidence type="ECO:0000313" key="1">
    <source>
        <dbReference type="EMBL" id="KAG0590434.1"/>
    </source>
</evidence>
<protein>
    <submittedName>
        <fullName evidence="1">Uncharacterized protein</fullName>
    </submittedName>
</protein>
<dbReference type="Proteomes" id="UP000822688">
    <property type="component" value="Chromosome 1"/>
</dbReference>
<accession>A0A8T0J3C2</accession>
<sequence>MVKAFVSRFAGLIQSLVYDNLAGIRANSRFLVSLLKKRPGLFHTSCCVLRSGTCRTSCSWQRTPRTFLYSWGRLVSEGHFTRILHCSLMLYSYSAFGIYN</sequence>
<comment type="caution">
    <text evidence="1">The sequence shown here is derived from an EMBL/GenBank/DDBJ whole genome shotgun (WGS) entry which is preliminary data.</text>
</comment>
<evidence type="ECO:0000313" key="2">
    <source>
        <dbReference type="Proteomes" id="UP000822688"/>
    </source>
</evidence>
<reference evidence="1" key="1">
    <citation type="submission" date="2020-06" db="EMBL/GenBank/DDBJ databases">
        <title>WGS assembly of Ceratodon purpureus strain R40.</title>
        <authorList>
            <person name="Carey S.B."/>
            <person name="Jenkins J."/>
            <person name="Shu S."/>
            <person name="Lovell J.T."/>
            <person name="Sreedasyam A."/>
            <person name="Maumus F."/>
            <person name="Tiley G.P."/>
            <person name="Fernandez-Pozo N."/>
            <person name="Barry K."/>
            <person name="Chen C."/>
            <person name="Wang M."/>
            <person name="Lipzen A."/>
            <person name="Daum C."/>
            <person name="Saski C.A."/>
            <person name="Payton A.C."/>
            <person name="Mcbreen J.C."/>
            <person name="Conrad R.E."/>
            <person name="Kollar L.M."/>
            <person name="Olsson S."/>
            <person name="Huttunen S."/>
            <person name="Landis J.B."/>
            <person name="Wickett N.J."/>
            <person name="Johnson M.G."/>
            <person name="Rensing S.A."/>
            <person name="Grimwood J."/>
            <person name="Schmutz J."/>
            <person name="Mcdaniel S.F."/>
        </authorList>
    </citation>
    <scope>NUCLEOTIDE SEQUENCE</scope>
    <source>
        <strain evidence="1">R40</strain>
    </source>
</reference>
<keyword evidence="2" id="KW-1185">Reference proteome</keyword>